<dbReference type="GO" id="GO:0005576">
    <property type="term" value="C:extracellular region"/>
    <property type="evidence" value="ECO:0007669"/>
    <property type="project" value="InterPro"/>
</dbReference>
<gene>
    <name evidence="3" type="ORF">DEF24_26940</name>
</gene>
<feature type="non-terminal residue" evidence="3">
    <location>
        <position position="1"/>
    </location>
</feature>
<feature type="domain" description="ADP ribosyltransferase" evidence="2">
    <location>
        <begin position="117"/>
        <end position="273"/>
    </location>
</feature>
<dbReference type="Proteomes" id="UP000253318">
    <property type="component" value="Unassembled WGS sequence"/>
</dbReference>
<organism evidence="3 4">
    <name type="scientific">Marinitenerispora sediminis</name>
    <dbReference type="NCBI Taxonomy" id="1931232"/>
    <lineage>
        <taxon>Bacteria</taxon>
        <taxon>Bacillati</taxon>
        <taxon>Actinomycetota</taxon>
        <taxon>Actinomycetes</taxon>
        <taxon>Streptosporangiales</taxon>
        <taxon>Nocardiopsidaceae</taxon>
        <taxon>Marinitenerispora</taxon>
    </lineage>
</organism>
<evidence type="ECO:0000313" key="3">
    <source>
        <dbReference type="EMBL" id="RCV47631.1"/>
    </source>
</evidence>
<dbReference type="InterPro" id="IPR003540">
    <property type="entry name" value="ADP-ribosyltransferase"/>
</dbReference>
<evidence type="ECO:0000259" key="2">
    <source>
        <dbReference type="Pfam" id="PF03496"/>
    </source>
</evidence>
<evidence type="ECO:0000313" key="4">
    <source>
        <dbReference type="Proteomes" id="UP000253318"/>
    </source>
</evidence>
<proteinExistence type="predicted"/>
<dbReference type="OrthoDB" id="3414477at2"/>
<dbReference type="SUPFAM" id="SSF56399">
    <property type="entry name" value="ADP-ribosylation"/>
    <property type="match status" value="1"/>
</dbReference>
<name>A0A368SXM7_9ACTN</name>
<dbReference type="PROSITE" id="PS51996">
    <property type="entry name" value="TR_MART"/>
    <property type="match status" value="1"/>
</dbReference>
<evidence type="ECO:0000256" key="1">
    <source>
        <dbReference type="SAM" id="MobiDB-lite"/>
    </source>
</evidence>
<feature type="non-terminal residue" evidence="3">
    <location>
        <position position="306"/>
    </location>
</feature>
<protein>
    <recommendedName>
        <fullName evidence="2">ADP ribosyltransferase domain-containing protein</fullName>
    </recommendedName>
</protein>
<reference evidence="3 4" key="1">
    <citation type="submission" date="2018-04" db="EMBL/GenBank/DDBJ databases">
        <title>Novel actinobacteria from marine sediment.</title>
        <authorList>
            <person name="Ng Z.Y."/>
            <person name="Tan G.Y.A."/>
        </authorList>
    </citation>
    <scope>NUCLEOTIDE SEQUENCE [LARGE SCALE GENOMIC DNA]</scope>
    <source>
        <strain evidence="3 4">TPS81</strain>
    </source>
</reference>
<dbReference type="AlphaFoldDB" id="A0A368SXM7"/>
<keyword evidence="4" id="KW-1185">Reference proteome</keyword>
<dbReference type="Gene3D" id="3.90.176.10">
    <property type="entry name" value="Toxin ADP-ribosyltransferase, Chain A, domain 1"/>
    <property type="match status" value="1"/>
</dbReference>
<dbReference type="RefSeq" id="WP_147280575.1">
    <property type="nucleotide sequence ID" value="NZ_QEIN01000475.1"/>
</dbReference>
<feature type="region of interest" description="Disordered" evidence="1">
    <location>
        <begin position="1"/>
        <end position="32"/>
    </location>
</feature>
<sequence length="306" mass="33339">PRPDAGASATRTPEARSGTGVTDVFPTTGADRRTEDALREWQNNPALDVNMAHADIGASAPANRQWPADDVRGQIPPAPRWQGTASEPGGVGMAATRFGSDEEAVTWATQHMPSDGLAPHHERAVQEYTSSSFDWMKSGLREGKVPPESRDDFVRLIPQLDQAIAHSHLPSALNLHWGVNDDVVRQLVAAVAPGHRGPLTPEIAERLAGTTFTNLSYTSTSIGTHSAVVRDAYVMLRVPEGHPGLNVMRVSEYGLDEREITLPREMKAVIHGVYQRRIDLPNGFGTDDIWFIEAEVVPADWEPAPD</sequence>
<dbReference type="Pfam" id="PF03496">
    <property type="entry name" value="ADPrib_exo_Tox"/>
    <property type="match status" value="1"/>
</dbReference>
<accession>A0A368SXM7</accession>
<comment type="caution">
    <text evidence="3">The sequence shown here is derived from an EMBL/GenBank/DDBJ whole genome shotgun (WGS) entry which is preliminary data.</text>
</comment>
<dbReference type="EMBL" id="QEIN01000475">
    <property type="protein sequence ID" value="RCV47631.1"/>
    <property type="molecule type" value="Genomic_DNA"/>
</dbReference>